<dbReference type="Gene3D" id="3.30.1330.230">
    <property type="match status" value="1"/>
</dbReference>
<keyword evidence="3" id="KW-1185">Reference proteome</keyword>
<accession>A0ABT3NBZ5</accession>
<evidence type="ECO:0000313" key="3">
    <source>
        <dbReference type="Proteomes" id="UP001209681"/>
    </source>
</evidence>
<organism evidence="2 3">
    <name type="scientific">Desulfobotulus pelophilus</name>
    <dbReference type="NCBI Taxonomy" id="2823377"/>
    <lineage>
        <taxon>Bacteria</taxon>
        <taxon>Pseudomonadati</taxon>
        <taxon>Thermodesulfobacteriota</taxon>
        <taxon>Desulfobacteria</taxon>
        <taxon>Desulfobacterales</taxon>
        <taxon>Desulfobacteraceae</taxon>
        <taxon>Desulfobotulus</taxon>
    </lineage>
</organism>
<name>A0ABT3NBZ5_9BACT</name>
<protein>
    <submittedName>
        <fullName evidence="2">YcaO-like family protein</fullName>
    </submittedName>
</protein>
<dbReference type="PROSITE" id="PS51664">
    <property type="entry name" value="YCAO"/>
    <property type="match status" value="1"/>
</dbReference>
<proteinExistence type="predicted"/>
<dbReference type="Gene3D" id="3.30.40.250">
    <property type="match status" value="1"/>
</dbReference>
<dbReference type="PANTHER" id="PTHR37809:SF1">
    <property type="entry name" value="RIBOSOMAL PROTEIN S12 METHYLTHIOTRANSFERASE ACCESSORY FACTOR YCAO"/>
    <property type="match status" value="1"/>
</dbReference>
<dbReference type="EMBL" id="JAPFPW010000019">
    <property type="protein sequence ID" value="MCW7754990.1"/>
    <property type="molecule type" value="Genomic_DNA"/>
</dbReference>
<comment type="caution">
    <text evidence="2">The sequence shown here is derived from an EMBL/GenBank/DDBJ whole genome shotgun (WGS) entry which is preliminary data.</text>
</comment>
<dbReference type="PANTHER" id="PTHR37809">
    <property type="entry name" value="RIBOSOMAL PROTEIN S12 METHYLTHIOTRANSFERASE ACCESSORY FACTOR YCAO"/>
    <property type="match status" value="1"/>
</dbReference>
<dbReference type="Proteomes" id="UP001209681">
    <property type="component" value="Unassembled WGS sequence"/>
</dbReference>
<dbReference type="InterPro" id="IPR003776">
    <property type="entry name" value="YcaO-like_dom"/>
</dbReference>
<dbReference type="Pfam" id="PF02624">
    <property type="entry name" value="YcaO"/>
    <property type="match status" value="2"/>
</dbReference>
<dbReference type="RefSeq" id="WP_265425903.1">
    <property type="nucleotide sequence ID" value="NZ_JAPFPW010000019.1"/>
</dbReference>
<evidence type="ECO:0000313" key="2">
    <source>
        <dbReference type="EMBL" id="MCW7754990.1"/>
    </source>
</evidence>
<sequence length="554" mass="61807">MIHFIMQHKTTEAATGYFRPAPFPEPIFKNLVKLCKQRPEDAFLRGFLLENILALSDEDRSTMQQDPFLLFAMKEASQASGASWVLPEKLPPGKSPLAYLRSTFSDSRTAWIELFRQNIFHLQTPDPTAMDKLPAPELSGPDIPLNPLTIDAIPQKAIPAPPMPGPLDVFYAASERLQNHTKLMTSEKRHMASLSPIALLREWDLDRKIDIPGYEQRLTGKQTSYGRGFSVETARAACIMEAAERISAFADVKKDHIGHRLLPTPIQKASFSELKQNSAEALNPNDLLLEAPFPDEAIWWMPGQKITSEGRLSCLVPVQCVLLFSNLPEIQLFTALGSTGLAAGASEEGARLAGLLEVIERDAEATMPHNPSNCFQIYSQDPQIKRVLDAYRKHGIYPFFEDITTEFGIPSYRCLVIAENGKVIRGTGSHLYGKRALLAAMTETPWPFPGPSTQRPDSEMPLIKLEDLPDFSTSNPAADLDRVEQCLAANGYTPIHVPITRSDLRIPVVRSLVPGLEIVGDFDRFSTVNKRLFTRYEKLINTPLSGLKNLRTHR</sequence>
<evidence type="ECO:0000259" key="1">
    <source>
        <dbReference type="PROSITE" id="PS51664"/>
    </source>
</evidence>
<dbReference type="Gene3D" id="3.30.160.660">
    <property type="match status" value="1"/>
</dbReference>
<gene>
    <name evidence="2" type="ORF">OOT00_13440</name>
</gene>
<feature type="domain" description="YcaO" evidence="1">
    <location>
        <begin position="226"/>
        <end position="554"/>
    </location>
</feature>
<reference evidence="2 3" key="1">
    <citation type="submission" date="2022-11" db="EMBL/GenBank/DDBJ databases">
        <title>Desulfobotulus tamanensis H1 sp. nov. - anaerobic, alkaliphilic, sulphate reducing bacterium isolated from terrestrial mud volcano.</title>
        <authorList>
            <person name="Frolova A."/>
            <person name="Merkel A.Y."/>
            <person name="Slobodkin A.I."/>
        </authorList>
    </citation>
    <scope>NUCLEOTIDE SEQUENCE [LARGE SCALE GENOMIC DNA]</scope>
    <source>
        <strain evidence="2 3">H1</strain>
    </source>
</reference>